<evidence type="ECO:0000259" key="9">
    <source>
        <dbReference type="Pfam" id="PF02771"/>
    </source>
</evidence>
<name>A0A6S6XT83_9PROT</name>
<comment type="similarity">
    <text evidence="2 6">Belongs to the acyl-CoA dehydrogenase family.</text>
</comment>
<dbReference type="InterPro" id="IPR036250">
    <property type="entry name" value="AcylCo_DH-like_C"/>
</dbReference>
<feature type="domain" description="Acyl-CoA dehydrogenase/oxidase N-terminal" evidence="9">
    <location>
        <begin position="7"/>
        <end position="120"/>
    </location>
</feature>
<dbReference type="GO" id="GO:0003995">
    <property type="term" value="F:acyl-CoA dehydrogenase activity"/>
    <property type="evidence" value="ECO:0007669"/>
    <property type="project" value="TreeGrafter"/>
</dbReference>
<gene>
    <name evidence="10" type="ORF">DENOEST_2048</name>
</gene>
<dbReference type="InterPro" id="IPR013786">
    <property type="entry name" value="AcylCoA_DH/ox_N"/>
</dbReference>
<dbReference type="SUPFAM" id="SSF56645">
    <property type="entry name" value="Acyl-CoA dehydrogenase NM domain-like"/>
    <property type="match status" value="1"/>
</dbReference>
<organism evidence="10 11">
    <name type="scientific">Denitratisoma oestradiolicum</name>
    <dbReference type="NCBI Taxonomy" id="311182"/>
    <lineage>
        <taxon>Bacteria</taxon>
        <taxon>Pseudomonadati</taxon>
        <taxon>Pseudomonadota</taxon>
        <taxon>Betaproteobacteria</taxon>
        <taxon>Nitrosomonadales</taxon>
        <taxon>Sterolibacteriaceae</taxon>
        <taxon>Denitratisoma</taxon>
    </lineage>
</organism>
<feature type="domain" description="Acyl-CoA dehydrogenase/oxidase C-terminal" evidence="7">
    <location>
        <begin position="228"/>
        <end position="372"/>
    </location>
</feature>
<dbReference type="InterPro" id="IPR009075">
    <property type="entry name" value="AcylCo_DH/oxidase_C"/>
</dbReference>
<dbReference type="SUPFAM" id="SSF47203">
    <property type="entry name" value="Acyl-CoA dehydrogenase C-terminal domain-like"/>
    <property type="match status" value="1"/>
</dbReference>
<evidence type="ECO:0000256" key="2">
    <source>
        <dbReference type="ARBA" id="ARBA00009347"/>
    </source>
</evidence>
<evidence type="ECO:0000256" key="1">
    <source>
        <dbReference type="ARBA" id="ARBA00001974"/>
    </source>
</evidence>
<dbReference type="InterPro" id="IPR037069">
    <property type="entry name" value="AcylCoA_DH/ox_N_sf"/>
</dbReference>
<dbReference type="Pfam" id="PF00441">
    <property type="entry name" value="Acyl-CoA_dh_1"/>
    <property type="match status" value="1"/>
</dbReference>
<evidence type="ECO:0000256" key="5">
    <source>
        <dbReference type="ARBA" id="ARBA00023002"/>
    </source>
</evidence>
<keyword evidence="3 6" id="KW-0285">Flavoprotein</keyword>
<evidence type="ECO:0000313" key="10">
    <source>
        <dbReference type="EMBL" id="CAB1369213.1"/>
    </source>
</evidence>
<dbReference type="CDD" id="cd00567">
    <property type="entry name" value="ACAD"/>
    <property type="match status" value="1"/>
</dbReference>
<sequence>MGMLFDSEQEMLAETARGFFAEHAPVAALRKLRDNQDPLAYQPPVWQQMVELGWTAIVFPEAYGGLDFGYKGLGAVFEQAGRTLAATPLFGTVALGGSAILLGGSDAQKEQWLPRIIGGETLFALAVDEKPRHDPKAIALTAQANGDGYVLNGEKHYVVDGTIADQLVVVARTAGQPGDAEGLTLFLVDAKAPGVERLRRTLVDSRNIASIRFSNVAVSASAVIGTVGQGAALLDSVLDRARILQTAEMLGAADWLLETTVAYLKERVQFDVPIGSFQALQHRAAQMYIALEMSRSAVLAALTAIDENSPQLATLASLTKAKVSDTLELISNEAVQMHGGIGMTDELDVGLYLKRARVSQQLFGDASFHRDRYATLRGF</sequence>
<reference evidence="10 11" key="1">
    <citation type="submission" date="2020-03" db="EMBL/GenBank/DDBJ databases">
        <authorList>
            <consortium name="Genoscope - CEA"/>
            <person name="William W."/>
        </authorList>
    </citation>
    <scope>NUCLEOTIDE SEQUENCE [LARGE SCALE GENOMIC DNA]</scope>
    <source>
        <strain evidence="11">DSM 16959</strain>
    </source>
</reference>
<protein>
    <submittedName>
        <fullName evidence="10">Acyl-CoA dehydrogenase</fullName>
    </submittedName>
</protein>
<dbReference type="Gene3D" id="1.20.140.10">
    <property type="entry name" value="Butyryl-CoA Dehydrogenase, subunit A, domain 3"/>
    <property type="match status" value="1"/>
</dbReference>
<dbReference type="PANTHER" id="PTHR43884:SF20">
    <property type="entry name" value="ACYL-COA DEHYDROGENASE FADE28"/>
    <property type="match status" value="1"/>
</dbReference>
<dbReference type="RefSeq" id="WP_145769197.1">
    <property type="nucleotide sequence ID" value="NZ_LR778301.1"/>
</dbReference>
<dbReference type="Pfam" id="PF02771">
    <property type="entry name" value="Acyl-CoA_dh_N"/>
    <property type="match status" value="1"/>
</dbReference>
<evidence type="ECO:0000259" key="7">
    <source>
        <dbReference type="Pfam" id="PF00441"/>
    </source>
</evidence>
<evidence type="ECO:0000256" key="6">
    <source>
        <dbReference type="RuleBase" id="RU362125"/>
    </source>
</evidence>
<dbReference type="GO" id="GO:0050660">
    <property type="term" value="F:flavin adenine dinucleotide binding"/>
    <property type="evidence" value="ECO:0007669"/>
    <property type="project" value="InterPro"/>
</dbReference>
<dbReference type="Proteomes" id="UP000515733">
    <property type="component" value="Chromosome"/>
</dbReference>
<dbReference type="Gene3D" id="2.40.110.10">
    <property type="entry name" value="Butyryl-CoA Dehydrogenase, subunit A, domain 2"/>
    <property type="match status" value="1"/>
</dbReference>
<keyword evidence="11" id="KW-1185">Reference proteome</keyword>
<dbReference type="Pfam" id="PF02770">
    <property type="entry name" value="Acyl-CoA_dh_M"/>
    <property type="match status" value="1"/>
</dbReference>
<evidence type="ECO:0000313" key="11">
    <source>
        <dbReference type="Proteomes" id="UP000515733"/>
    </source>
</evidence>
<accession>A0A6S6XT83</accession>
<comment type="cofactor">
    <cofactor evidence="1 6">
        <name>FAD</name>
        <dbReference type="ChEBI" id="CHEBI:57692"/>
    </cofactor>
</comment>
<dbReference type="OrthoDB" id="8523432at2"/>
<evidence type="ECO:0000259" key="8">
    <source>
        <dbReference type="Pfam" id="PF02770"/>
    </source>
</evidence>
<dbReference type="InterPro" id="IPR006091">
    <property type="entry name" value="Acyl-CoA_Oxase/DH_mid-dom"/>
</dbReference>
<dbReference type="EMBL" id="LR778301">
    <property type="protein sequence ID" value="CAB1369213.1"/>
    <property type="molecule type" value="Genomic_DNA"/>
</dbReference>
<proteinExistence type="inferred from homology"/>
<evidence type="ECO:0000256" key="4">
    <source>
        <dbReference type="ARBA" id="ARBA00022827"/>
    </source>
</evidence>
<dbReference type="AlphaFoldDB" id="A0A6S6XT83"/>
<dbReference type="InterPro" id="IPR009100">
    <property type="entry name" value="AcylCoA_DH/oxidase_NM_dom_sf"/>
</dbReference>
<keyword evidence="5 6" id="KW-0560">Oxidoreductase</keyword>
<dbReference type="KEGG" id="doe:DENOEST_2048"/>
<dbReference type="InterPro" id="IPR046373">
    <property type="entry name" value="Acyl-CoA_Oxase/DH_mid-dom_sf"/>
</dbReference>
<dbReference type="Gene3D" id="1.10.540.10">
    <property type="entry name" value="Acyl-CoA dehydrogenase/oxidase, N-terminal domain"/>
    <property type="match status" value="1"/>
</dbReference>
<keyword evidence="4 6" id="KW-0274">FAD</keyword>
<feature type="domain" description="Acyl-CoA oxidase/dehydrogenase middle" evidence="8">
    <location>
        <begin position="133"/>
        <end position="216"/>
    </location>
</feature>
<evidence type="ECO:0000256" key="3">
    <source>
        <dbReference type="ARBA" id="ARBA00022630"/>
    </source>
</evidence>
<dbReference type="PANTHER" id="PTHR43884">
    <property type="entry name" value="ACYL-COA DEHYDROGENASE"/>
    <property type="match status" value="1"/>
</dbReference>